<sequence length="726" mass="77719">MSTSKILTVSYGTFSCTLEGFDDSFETMKAIAEYFRDLAADDRYFGAEPPSPDAEMLARIAEREIARRVEAREERGGIVLRASDPVEPARTLADTDQPQEQDAPAQEPAAESETDLAPHADTHERAVDGGEDENEPEANAARPGPAQDGPAQDEAAAHEETGSDNVAVTTSAEASQDANTDAQAAPITVAREVASDETSIAAKLQRIRAVVSRNAVTTGSEYSEDEHAEGFDAADSAALDAVLTESVEDEDEDSTLADFLAASRPEQNEAEPEADTAPEHDTAVETTAPVDRSDDATARAAPGDSDAKAEDQADTDDVASILDELSGLSGDSVSADEMPQGNDAAADGNGTEAEDDSLDDFLAGLEAGEAESPRTVSETADHADADGADEAAARSDADKADPPAAPQHHARIVKIKRADFKAAIADGTLEEADEDDDWNALDESDLTPEEEAELRAELAQVEAELDDEDDADVDSIFAEADDDTPDTQDRRRVRDQLGQATSERDLTRLMAKTLSEMDEPESTNRRNAIQHLRAAVAATRADKEAGVETGEDTIGEAYREDLASVVQPRRASTESAGTPRPTEGSRPAPLKLVAEQRVDTRDEPRSPVRPRRVSMADIQEKAQERPVKGAEGETFADYAETQGAKDLAEVLEAAASYLSFVEGCDQFSRPQLMTRARSVIGDDFSREDGLRSFGQLLRQGKIQKLKGGRFTVSDQIGFQPAERRAG</sequence>
<protein>
    <submittedName>
        <fullName evidence="1">Uncharacterized protein</fullName>
    </submittedName>
</protein>
<reference evidence="1" key="1">
    <citation type="submission" date="2022-06" db="EMBL/GenBank/DDBJ databases">
        <title>Lutimaribacter sp. EGI FJ00013, a novel bacterium isolated from a salt lake sediment enrichment.</title>
        <authorList>
            <person name="Gao L."/>
            <person name="Fang B.-Z."/>
            <person name="Li W.-J."/>
        </authorList>
    </citation>
    <scope>NUCLEOTIDE SEQUENCE</scope>
    <source>
        <strain evidence="1">EGI FJ00013</strain>
    </source>
</reference>
<comment type="caution">
    <text evidence="1">The sequence shown here is derived from an EMBL/GenBank/DDBJ whole genome shotgun (WGS) entry which is preliminary data.</text>
</comment>
<evidence type="ECO:0000313" key="1">
    <source>
        <dbReference type="EMBL" id="MCM2561417.1"/>
    </source>
</evidence>
<keyword evidence="2" id="KW-1185">Reference proteome</keyword>
<evidence type="ECO:0000313" key="2">
    <source>
        <dbReference type="Proteomes" id="UP001203036"/>
    </source>
</evidence>
<dbReference type="EMBL" id="JAMQGO010000002">
    <property type="protein sequence ID" value="MCM2561417.1"/>
    <property type="molecule type" value="Genomic_DNA"/>
</dbReference>
<organism evidence="1 2">
    <name type="scientific">Lutimaribacter degradans</name>
    <dbReference type="NCBI Taxonomy" id="2945989"/>
    <lineage>
        <taxon>Bacteria</taxon>
        <taxon>Pseudomonadati</taxon>
        <taxon>Pseudomonadota</taxon>
        <taxon>Alphaproteobacteria</taxon>
        <taxon>Rhodobacterales</taxon>
        <taxon>Roseobacteraceae</taxon>
        <taxon>Lutimaribacter</taxon>
    </lineage>
</organism>
<accession>A0ACC5ZTL9</accession>
<gene>
    <name evidence="1" type="ORF">M8744_04605</name>
</gene>
<proteinExistence type="predicted"/>
<dbReference type="Proteomes" id="UP001203036">
    <property type="component" value="Unassembled WGS sequence"/>
</dbReference>
<name>A0ACC5ZTL9_9RHOB</name>